<dbReference type="InterPro" id="IPR027396">
    <property type="entry name" value="DsrEFH-like"/>
</dbReference>
<accession>A0A7X8SMD9</accession>
<dbReference type="SUPFAM" id="SSF75169">
    <property type="entry name" value="DsrEFH-like"/>
    <property type="match status" value="1"/>
</dbReference>
<dbReference type="AlphaFoldDB" id="A0A7X8SMD9"/>
<keyword evidence="2" id="KW-1185">Reference proteome</keyword>
<comment type="caution">
    <text evidence="1">The sequence shown here is derived from an EMBL/GenBank/DDBJ whole genome shotgun (WGS) entry which is preliminary data.</text>
</comment>
<evidence type="ECO:0000313" key="2">
    <source>
        <dbReference type="Proteomes" id="UP000585050"/>
    </source>
</evidence>
<protein>
    <recommendedName>
        <fullName evidence="3">DsrE/DsrF-like family protein</fullName>
    </recommendedName>
</protein>
<proteinExistence type="predicted"/>
<gene>
    <name evidence="1" type="ORF">HGP29_16830</name>
</gene>
<sequence length="136" mass="15276">MERNIVGVVLASFFVLSTILYGVLGEDSFVFHVDSKEDLKEAITTTDSLIENNNLNFHRAELIVCGEVTRSLIDDIDTMNMLKSVDKEHVQVTVCEASLEKLNINPDELPLEIKVVESPERRISVLKQLGFVTIDL</sequence>
<dbReference type="RefSeq" id="WP_168883596.1">
    <property type="nucleotide sequence ID" value="NZ_JABAIL010000005.1"/>
</dbReference>
<name>A0A7X8SMD9_9BACT</name>
<dbReference type="EMBL" id="JABAIL010000005">
    <property type="protein sequence ID" value="NLR92880.1"/>
    <property type="molecule type" value="Genomic_DNA"/>
</dbReference>
<dbReference type="Proteomes" id="UP000585050">
    <property type="component" value="Unassembled WGS sequence"/>
</dbReference>
<evidence type="ECO:0000313" key="1">
    <source>
        <dbReference type="EMBL" id="NLR92880.1"/>
    </source>
</evidence>
<evidence type="ECO:0008006" key="3">
    <source>
        <dbReference type="Google" id="ProtNLM"/>
    </source>
</evidence>
<reference evidence="1 2" key="1">
    <citation type="submission" date="2020-04" db="EMBL/GenBank/DDBJ databases">
        <title>Flammeovirga sp. SR4, a novel species isolated from seawater.</title>
        <authorList>
            <person name="Wang X."/>
        </authorList>
    </citation>
    <scope>NUCLEOTIDE SEQUENCE [LARGE SCALE GENOMIC DNA]</scope>
    <source>
        <strain evidence="1 2">SR4</strain>
    </source>
</reference>
<organism evidence="1 2">
    <name type="scientific">Flammeovirga agarivorans</name>
    <dbReference type="NCBI Taxonomy" id="2726742"/>
    <lineage>
        <taxon>Bacteria</taxon>
        <taxon>Pseudomonadati</taxon>
        <taxon>Bacteroidota</taxon>
        <taxon>Cytophagia</taxon>
        <taxon>Cytophagales</taxon>
        <taxon>Flammeovirgaceae</taxon>
        <taxon>Flammeovirga</taxon>
    </lineage>
</organism>
<dbReference type="Gene3D" id="3.40.1260.10">
    <property type="entry name" value="DsrEFH-like"/>
    <property type="match status" value="1"/>
</dbReference>